<keyword evidence="5" id="KW-1185">Reference proteome</keyword>
<dbReference type="HOGENOM" id="CLU_1371695_0_0_11"/>
<organism evidence="4 5">
    <name type="scientific">Tsukamurella paurometabola (strain ATCC 8368 / DSM 20162 / CCUG 35730 / CIP 100753 / JCM 10117 / KCTC 9821 / NBRC 16120 / NCIMB 702349 / NCTC 13040)</name>
    <name type="common">Corynebacterium paurometabolum</name>
    <dbReference type="NCBI Taxonomy" id="521096"/>
    <lineage>
        <taxon>Bacteria</taxon>
        <taxon>Bacillati</taxon>
        <taxon>Actinomycetota</taxon>
        <taxon>Actinomycetes</taxon>
        <taxon>Mycobacteriales</taxon>
        <taxon>Tsukamurellaceae</taxon>
        <taxon>Tsukamurella</taxon>
    </lineage>
</organism>
<gene>
    <name evidence="4" type="ordered locus">Tpau_1059</name>
</gene>
<evidence type="ECO:0000313" key="5">
    <source>
        <dbReference type="Proteomes" id="UP000001213"/>
    </source>
</evidence>
<proteinExistence type="predicted"/>
<dbReference type="Pfam" id="PF24837">
    <property type="entry name" value="AMIN-like"/>
    <property type="match status" value="1"/>
</dbReference>
<feature type="signal peptide" evidence="2">
    <location>
        <begin position="1"/>
        <end position="35"/>
    </location>
</feature>
<dbReference type="AlphaFoldDB" id="D5UVA1"/>
<feature type="chain" id="PRO_5003077839" description="AMIN-like domain-containing protein" evidence="2">
    <location>
        <begin position="36"/>
        <end position="199"/>
    </location>
</feature>
<sequence>MTGANSYFRTMTATATVLVLAASLSACFDSKPVTAPSGVKSPPTSTVTVTAAPSGATTTTAPSAATTTGSSGTMLADLRLGRRDDGDRLVLQFTGAAPPYRISRTAGPVADCGSGNPATGPGEFLVLTAEPVAMMDDEGRPAYTGPATVAGPGGAISRAVITCRFEAQLQVAVQLTGNNQRYTDSTLTGPGRIVVDVKN</sequence>
<feature type="domain" description="AMIN-like" evidence="3">
    <location>
        <begin position="75"/>
        <end position="198"/>
    </location>
</feature>
<dbReference type="KEGG" id="tpr:Tpau_1059"/>
<evidence type="ECO:0000256" key="2">
    <source>
        <dbReference type="SAM" id="SignalP"/>
    </source>
</evidence>
<evidence type="ECO:0000313" key="4">
    <source>
        <dbReference type="EMBL" id="ADG77691.1"/>
    </source>
</evidence>
<evidence type="ECO:0000256" key="1">
    <source>
        <dbReference type="SAM" id="MobiDB-lite"/>
    </source>
</evidence>
<dbReference type="InterPro" id="IPR056303">
    <property type="entry name" value="AMIN-like"/>
</dbReference>
<reference evidence="4 5" key="2">
    <citation type="journal article" date="2011" name="Stand. Genomic Sci.">
        <title>Complete genome sequence of Tsukamurella paurometabola type strain (no. 33).</title>
        <authorList>
            <person name="Munk A.C."/>
            <person name="Lapidus A."/>
            <person name="Lucas S."/>
            <person name="Nolan M."/>
            <person name="Tice H."/>
            <person name="Cheng J.F."/>
            <person name="Del Rio T.G."/>
            <person name="Goodwin L."/>
            <person name="Pitluck S."/>
            <person name="Liolios K."/>
            <person name="Huntemann M."/>
            <person name="Ivanova N."/>
            <person name="Mavromatis K."/>
            <person name="Mikhailova N."/>
            <person name="Pati A."/>
            <person name="Chen A."/>
            <person name="Palaniappan K."/>
            <person name="Tapia R."/>
            <person name="Han C."/>
            <person name="Land M."/>
            <person name="Hauser L."/>
            <person name="Chang Y.J."/>
            <person name="Jeffries C.D."/>
            <person name="Brettin T."/>
            <person name="Yasawong M."/>
            <person name="Brambilla E.M."/>
            <person name="Rohde M."/>
            <person name="Sikorski J."/>
            <person name="Goker M."/>
            <person name="Detter J.C."/>
            <person name="Woyke T."/>
            <person name="Bristow J."/>
            <person name="Eisen J.A."/>
            <person name="Markowitz V."/>
            <person name="Hugenholtz P."/>
            <person name="Kyrpides N.C."/>
            <person name="Klenk H.P."/>
        </authorList>
    </citation>
    <scope>NUCLEOTIDE SEQUENCE [LARGE SCALE GENOMIC DNA]</scope>
    <source>
        <strain evidence="5">ATCC 8368 / DSM 20162 / CCUG 35730 / CIP 100753 / JCM 10117 / KCTC 9821 / NBRC 16120 / NCIMB 702349 / NCTC 13040</strain>
    </source>
</reference>
<feature type="region of interest" description="Disordered" evidence="1">
    <location>
        <begin position="34"/>
        <end position="70"/>
    </location>
</feature>
<evidence type="ECO:0000259" key="3">
    <source>
        <dbReference type="Pfam" id="PF24837"/>
    </source>
</evidence>
<dbReference type="RefSeq" id="WP_013125729.1">
    <property type="nucleotide sequence ID" value="NC_014158.1"/>
</dbReference>
<keyword evidence="2" id="KW-0732">Signal</keyword>
<dbReference type="STRING" id="521096.Tpau_1059"/>
<accession>D5UVA1</accession>
<feature type="compositionally biased region" description="Low complexity" evidence="1">
    <location>
        <begin position="41"/>
        <end position="70"/>
    </location>
</feature>
<reference evidence="5" key="1">
    <citation type="submission" date="2010-03" db="EMBL/GenBank/DDBJ databases">
        <title>The complete chromosome of Tsukamurella paurometabola DSM 20162.</title>
        <authorList>
            <consortium name="US DOE Joint Genome Institute (JGI-PGF)"/>
            <person name="Lucas S."/>
            <person name="Copeland A."/>
            <person name="Lapidus A."/>
            <person name="Glavina del Rio T."/>
            <person name="Dalin E."/>
            <person name="Tice H."/>
            <person name="Bruce D."/>
            <person name="Goodwin L."/>
            <person name="Pitluck S."/>
            <person name="Kyrpides N."/>
            <person name="Mavromatis K."/>
            <person name="Ivanova N."/>
            <person name="Mikhailova N."/>
            <person name="Munk A.C."/>
            <person name="Brettin T."/>
            <person name="Detter J.C."/>
            <person name="Tapia R."/>
            <person name="Han C."/>
            <person name="Larimer F."/>
            <person name="Land M."/>
            <person name="Hauser L."/>
            <person name="Markowitz V."/>
            <person name="Cheng J.-F."/>
            <person name="Hugenholtz P."/>
            <person name="Woyke T."/>
            <person name="Wu D."/>
            <person name="Jando M."/>
            <person name="Brambilla E."/>
            <person name="Klenk H.-P."/>
            <person name="Eisen J.A."/>
        </authorList>
    </citation>
    <scope>NUCLEOTIDE SEQUENCE [LARGE SCALE GENOMIC DNA]</scope>
    <source>
        <strain evidence="5">ATCC 8368 / DSM 20162 / CCUG 35730 / CIP 100753 / JCM 10117 / KCTC 9821 / NBRC 16120 / NCIMB 702349 / NCTC 13040</strain>
    </source>
</reference>
<name>D5UVA1_TSUPD</name>
<dbReference type="EMBL" id="CP001966">
    <property type="protein sequence ID" value="ADG77691.1"/>
    <property type="molecule type" value="Genomic_DNA"/>
</dbReference>
<protein>
    <recommendedName>
        <fullName evidence="3">AMIN-like domain-containing protein</fullName>
    </recommendedName>
</protein>
<dbReference type="Proteomes" id="UP000001213">
    <property type="component" value="Chromosome"/>
</dbReference>